<accession>A0A379GIB9</accession>
<gene>
    <name evidence="2" type="ORF">NCTC11938_04987</name>
</gene>
<evidence type="ECO:0000256" key="1">
    <source>
        <dbReference type="SAM" id="Phobius"/>
    </source>
</evidence>
<dbReference type="Proteomes" id="UP000254191">
    <property type="component" value="Unassembled WGS sequence"/>
</dbReference>
<sequence>MTKYVIFSFFLVLIYPLGVDLYLTGLTAIAKRFKCF</sequence>
<proteinExistence type="predicted"/>
<organism evidence="2 3">
    <name type="scientific">Proteus mirabilis</name>
    <dbReference type="NCBI Taxonomy" id="584"/>
    <lineage>
        <taxon>Bacteria</taxon>
        <taxon>Pseudomonadati</taxon>
        <taxon>Pseudomonadota</taxon>
        <taxon>Gammaproteobacteria</taxon>
        <taxon>Enterobacterales</taxon>
        <taxon>Morganellaceae</taxon>
        <taxon>Proteus</taxon>
    </lineage>
</organism>
<keyword evidence="1" id="KW-0472">Membrane</keyword>
<reference evidence="2 3" key="1">
    <citation type="submission" date="2018-06" db="EMBL/GenBank/DDBJ databases">
        <authorList>
            <consortium name="Pathogen Informatics"/>
            <person name="Doyle S."/>
        </authorList>
    </citation>
    <scope>NUCLEOTIDE SEQUENCE [LARGE SCALE GENOMIC DNA]</scope>
    <source>
        <strain evidence="2 3">NCTC11938</strain>
    </source>
</reference>
<protein>
    <submittedName>
        <fullName evidence="2">Multidrug efflux system protein MdtL</fullName>
    </submittedName>
</protein>
<evidence type="ECO:0000313" key="3">
    <source>
        <dbReference type="Proteomes" id="UP000254191"/>
    </source>
</evidence>
<feature type="transmembrane region" description="Helical" evidence="1">
    <location>
        <begin position="6"/>
        <end position="30"/>
    </location>
</feature>
<keyword evidence="1" id="KW-0812">Transmembrane</keyword>
<evidence type="ECO:0000313" key="2">
    <source>
        <dbReference type="EMBL" id="SUC40685.1"/>
    </source>
</evidence>
<dbReference type="EMBL" id="UGTS01000006">
    <property type="protein sequence ID" value="SUC40685.1"/>
    <property type="molecule type" value="Genomic_DNA"/>
</dbReference>
<dbReference type="AlphaFoldDB" id="A0A379GIB9"/>
<name>A0A379GIB9_PROMI</name>
<keyword evidence="1" id="KW-1133">Transmembrane helix</keyword>